<feature type="chain" id="PRO_5045873799" description="N-acetylmuramoyl-L-alanine amidase" evidence="5">
    <location>
        <begin position="25"/>
        <end position="439"/>
    </location>
</feature>
<feature type="compositionally biased region" description="Low complexity" evidence="4">
    <location>
        <begin position="183"/>
        <end position="208"/>
    </location>
</feature>
<evidence type="ECO:0000313" key="8">
    <source>
        <dbReference type="Proteomes" id="UP000614058"/>
    </source>
</evidence>
<dbReference type="Gene3D" id="3.40.630.40">
    <property type="entry name" value="Zn-dependent exopeptidases"/>
    <property type="match status" value="1"/>
</dbReference>
<organism evidence="7 8">
    <name type="scientific">Kingella bonacorsii</name>
    <dbReference type="NCBI Taxonomy" id="2796361"/>
    <lineage>
        <taxon>Bacteria</taxon>
        <taxon>Pseudomonadati</taxon>
        <taxon>Pseudomonadota</taxon>
        <taxon>Betaproteobacteria</taxon>
        <taxon>Neisseriales</taxon>
        <taxon>Neisseriaceae</taxon>
        <taxon>Kingella</taxon>
    </lineage>
</organism>
<evidence type="ECO:0000313" key="7">
    <source>
        <dbReference type="EMBL" id="MBK0395189.1"/>
    </source>
</evidence>
<dbReference type="Gene3D" id="2.60.40.3500">
    <property type="match status" value="1"/>
</dbReference>
<dbReference type="RefSeq" id="WP_200521001.1">
    <property type="nucleotide sequence ID" value="NZ_JAEHNZ010000001.1"/>
</dbReference>
<dbReference type="PANTHER" id="PTHR30404:SF0">
    <property type="entry name" value="N-ACETYLMURAMOYL-L-ALANINE AMIDASE AMIC"/>
    <property type="match status" value="1"/>
</dbReference>
<proteinExistence type="predicted"/>
<evidence type="ECO:0000256" key="2">
    <source>
        <dbReference type="ARBA" id="ARBA00011901"/>
    </source>
</evidence>
<comment type="caution">
    <text evidence="7">The sequence shown here is derived from an EMBL/GenBank/DDBJ whole genome shotgun (WGS) entry which is preliminary data.</text>
</comment>
<evidence type="ECO:0000256" key="5">
    <source>
        <dbReference type="SAM" id="SignalP"/>
    </source>
</evidence>
<dbReference type="CDD" id="cd02696">
    <property type="entry name" value="MurNAc-LAA"/>
    <property type="match status" value="1"/>
</dbReference>
<keyword evidence="3" id="KW-0378">Hydrolase</keyword>
<feature type="domain" description="MurNAc-LAA" evidence="6">
    <location>
        <begin position="279"/>
        <end position="431"/>
    </location>
</feature>
<evidence type="ECO:0000256" key="1">
    <source>
        <dbReference type="ARBA" id="ARBA00001561"/>
    </source>
</evidence>
<feature type="compositionally biased region" description="Pro residues" evidence="4">
    <location>
        <begin position="144"/>
        <end position="159"/>
    </location>
</feature>
<name>A0ABS1BPH7_9NEIS</name>
<sequence length="439" mass="47123">MAKISRRALLALLANTYIVRNAWAAAANSFLSGKITPSGKNTRITLESAQRLKYTYFLLDKPNRLVIDMADIANNNALAALPKSIKTNDPYISSARIGQKNATTTRIVFDLKQTTVPKFIALPPSGSLKHRLQIDLGNEAIAAPPSPGKTPTPKAPAPHTPANEAPTSAIGDDPLMDLLNSRQQQAQSAQPPATPPQTVQPTAPEAQPSGNAKTNRKPVIVLDAGHGGKDPGTTGTTGIHEKSVVLATALETKRQLQAKGYTVHMTRSGDNFIKLAERRAVAQRTKADLFISIHANASASPASQGVDVYVWGKANSEQARQIALAENAADKIDGLPDVGNKNVNAIISDMMQAQTSTDSAKFGKLLLAQFSKFTKLRKGSVETADFVVLRSINVPSVLIELGFLSNADEEKQLSNSNQRRRFAIAIADAVQQYWKTAAR</sequence>
<dbReference type="EC" id="3.5.1.28" evidence="2"/>
<feature type="region of interest" description="Disordered" evidence="4">
    <location>
        <begin position="140"/>
        <end position="216"/>
    </location>
</feature>
<dbReference type="InterPro" id="IPR050695">
    <property type="entry name" value="N-acetylmuramoyl_amidase_3"/>
</dbReference>
<evidence type="ECO:0000259" key="6">
    <source>
        <dbReference type="SMART" id="SM00646"/>
    </source>
</evidence>
<dbReference type="InterPro" id="IPR002508">
    <property type="entry name" value="MurNAc-LAA_cat"/>
</dbReference>
<comment type="catalytic activity">
    <reaction evidence="1">
        <text>Hydrolyzes the link between N-acetylmuramoyl residues and L-amino acid residues in certain cell-wall glycopeptides.</text>
        <dbReference type="EC" id="3.5.1.28"/>
    </reaction>
</comment>
<dbReference type="EMBL" id="JAEHNZ010000001">
    <property type="protein sequence ID" value="MBK0395189.1"/>
    <property type="molecule type" value="Genomic_DNA"/>
</dbReference>
<accession>A0ABS1BPH7</accession>
<protein>
    <recommendedName>
        <fullName evidence="2">N-acetylmuramoyl-L-alanine amidase</fullName>
        <ecNumber evidence="2">3.5.1.28</ecNumber>
    </recommendedName>
</protein>
<evidence type="ECO:0000256" key="3">
    <source>
        <dbReference type="ARBA" id="ARBA00022801"/>
    </source>
</evidence>
<dbReference type="InterPro" id="IPR021731">
    <property type="entry name" value="AMIN_dom"/>
</dbReference>
<keyword evidence="5" id="KW-0732">Signal</keyword>
<dbReference type="Proteomes" id="UP000614058">
    <property type="component" value="Unassembled WGS sequence"/>
</dbReference>
<gene>
    <name evidence="7" type="ORF">JDW22_00975</name>
</gene>
<feature type="signal peptide" evidence="5">
    <location>
        <begin position="1"/>
        <end position="24"/>
    </location>
</feature>
<dbReference type="PANTHER" id="PTHR30404">
    <property type="entry name" value="N-ACETYLMURAMOYL-L-ALANINE AMIDASE"/>
    <property type="match status" value="1"/>
</dbReference>
<dbReference type="Pfam" id="PF01520">
    <property type="entry name" value="Amidase_3"/>
    <property type="match status" value="1"/>
</dbReference>
<dbReference type="SUPFAM" id="SSF53187">
    <property type="entry name" value="Zn-dependent exopeptidases"/>
    <property type="match status" value="1"/>
</dbReference>
<keyword evidence="8" id="KW-1185">Reference proteome</keyword>
<evidence type="ECO:0000256" key="4">
    <source>
        <dbReference type="SAM" id="MobiDB-lite"/>
    </source>
</evidence>
<dbReference type="Pfam" id="PF11741">
    <property type="entry name" value="AMIN"/>
    <property type="match status" value="1"/>
</dbReference>
<reference evidence="7 8" key="1">
    <citation type="journal article" date="2021" name="Pathogens">
        <title>Isolation and Characterization of Kingella bonacorsii sp. nov., A Novel Kingella Species Detected in a Stable Periodontitis Subject.</title>
        <authorList>
            <person name="Antezack A."/>
            <person name="Boxberger M."/>
            <person name="Rolland C."/>
            <person name="Monnet-Corti V."/>
            <person name="La Scola B."/>
        </authorList>
    </citation>
    <scope>NUCLEOTIDE SEQUENCE [LARGE SCALE GENOMIC DNA]</scope>
    <source>
        <strain evidence="7 8">Marseille-Q4569</strain>
    </source>
</reference>
<dbReference type="SMART" id="SM00646">
    <property type="entry name" value="Ami_3"/>
    <property type="match status" value="1"/>
</dbReference>